<feature type="compositionally biased region" description="Low complexity" evidence="1">
    <location>
        <begin position="84"/>
        <end position="94"/>
    </location>
</feature>
<evidence type="ECO:0000313" key="3">
    <source>
        <dbReference type="EMBL" id="GAA2481966.1"/>
    </source>
</evidence>
<comment type="caution">
    <text evidence="3">The sequence shown here is derived from an EMBL/GenBank/DDBJ whole genome shotgun (WGS) entry which is preliminary data.</text>
</comment>
<proteinExistence type="predicted"/>
<evidence type="ECO:0008006" key="5">
    <source>
        <dbReference type="Google" id="ProtNLM"/>
    </source>
</evidence>
<gene>
    <name evidence="3" type="ORF">GCM10010393_10740</name>
</gene>
<feature type="chain" id="PRO_5047198593" description="ATP-binding protein" evidence="2">
    <location>
        <begin position="27"/>
        <end position="94"/>
    </location>
</feature>
<dbReference type="EMBL" id="BAAASR010000004">
    <property type="protein sequence ID" value="GAA2481966.1"/>
    <property type="molecule type" value="Genomic_DNA"/>
</dbReference>
<dbReference type="RefSeq" id="WP_344356979.1">
    <property type="nucleotide sequence ID" value="NZ_BAAASR010000004.1"/>
</dbReference>
<keyword evidence="2" id="KW-0732">Signal</keyword>
<reference evidence="3 4" key="1">
    <citation type="journal article" date="2019" name="Int. J. Syst. Evol. Microbiol.">
        <title>The Global Catalogue of Microorganisms (GCM) 10K type strain sequencing project: providing services to taxonomists for standard genome sequencing and annotation.</title>
        <authorList>
            <consortium name="The Broad Institute Genomics Platform"/>
            <consortium name="The Broad Institute Genome Sequencing Center for Infectious Disease"/>
            <person name="Wu L."/>
            <person name="Ma J."/>
        </authorList>
    </citation>
    <scope>NUCLEOTIDE SEQUENCE [LARGE SCALE GENOMIC DNA]</scope>
    <source>
        <strain evidence="3 4">JCM 5062</strain>
    </source>
</reference>
<sequence length="94" mass="8916">MKPTKVAAVVAGSVMALGVAAPAAFAVDSLTPSSLNGGVEALGKRGLAEAVPADAVGKVTDGKAVDKVQGAAGGLEPAKDTAQPLLGGLPALGK</sequence>
<organism evidence="3 4">
    <name type="scientific">Streptomyces gobitricini</name>
    <dbReference type="NCBI Taxonomy" id="68211"/>
    <lineage>
        <taxon>Bacteria</taxon>
        <taxon>Bacillati</taxon>
        <taxon>Actinomycetota</taxon>
        <taxon>Actinomycetes</taxon>
        <taxon>Kitasatosporales</taxon>
        <taxon>Streptomycetaceae</taxon>
        <taxon>Streptomyces</taxon>
    </lineage>
</organism>
<evidence type="ECO:0000256" key="2">
    <source>
        <dbReference type="SAM" id="SignalP"/>
    </source>
</evidence>
<evidence type="ECO:0000256" key="1">
    <source>
        <dbReference type="SAM" id="MobiDB-lite"/>
    </source>
</evidence>
<accession>A0ABN3LCS8</accession>
<evidence type="ECO:0000313" key="4">
    <source>
        <dbReference type="Proteomes" id="UP001499942"/>
    </source>
</evidence>
<feature type="signal peptide" evidence="2">
    <location>
        <begin position="1"/>
        <end position="26"/>
    </location>
</feature>
<name>A0ABN3LCS8_9ACTN</name>
<dbReference type="Proteomes" id="UP001499942">
    <property type="component" value="Unassembled WGS sequence"/>
</dbReference>
<keyword evidence="4" id="KW-1185">Reference proteome</keyword>
<feature type="region of interest" description="Disordered" evidence="1">
    <location>
        <begin position="72"/>
        <end position="94"/>
    </location>
</feature>
<protein>
    <recommendedName>
        <fullName evidence="5">ATP-binding protein</fullName>
    </recommendedName>
</protein>